<dbReference type="PROSITE" id="PS50294">
    <property type="entry name" value="WD_REPEATS_REGION"/>
    <property type="match status" value="1"/>
</dbReference>
<name>C3XZ79_BRAFL</name>
<dbReference type="eggNOG" id="KOG0293">
    <property type="taxonomic scope" value="Eukaryota"/>
</dbReference>
<evidence type="ECO:0000256" key="5">
    <source>
        <dbReference type="SAM" id="MobiDB-lite"/>
    </source>
</evidence>
<accession>C3XZ79</accession>
<keyword evidence="1 4" id="KW-0853">WD repeat</keyword>
<evidence type="ECO:0000256" key="2">
    <source>
        <dbReference type="ARBA" id="ARBA00022737"/>
    </source>
</evidence>
<dbReference type="InterPro" id="IPR051350">
    <property type="entry name" value="WD_repeat-ST_regulator"/>
</dbReference>
<reference evidence="6" key="1">
    <citation type="journal article" date="2008" name="Nature">
        <title>The amphioxus genome and the evolution of the chordate karyotype.</title>
        <authorList>
            <consortium name="US DOE Joint Genome Institute (JGI-PGF)"/>
            <person name="Putnam N.H."/>
            <person name="Butts T."/>
            <person name="Ferrier D.E.K."/>
            <person name="Furlong R.F."/>
            <person name="Hellsten U."/>
            <person name="Kawashima T."/>
            <person name="Robinson-Rechavi M."/>
            <person name="Shoguchi E."/>
            <person name="Terry A."/>
            <person name="Yu J.-K."/>
            <person name="Benito-Gutierrez E.L."/>
            <person name="Dubchak I."/>
            <person name="Garcia-Fernandez J."/>
            <person name="Gibson-Brown J.J."/>
            <person name="Grigoriev I.V."/>
            <person name="Horton A.C."/>
            <person name="de Jong P.J."/>
            <person name="Jurka J."/>
            <person name="Kapitonov V.V."/>
            <person name="Kohara Y."/>
            <person name="Kuroki Y."/>
            <person name="Lindquist E."/>
            <person name="Lucas S."/>
            <person name="Osoegawa K."/>
            <person name="Pennacchio L.A."/>
            <person name="Salamov A.A."/>
            <person name="Satou Y."/>
            <person name="Sauka-Spengler T."/>
            <person name="Schmutz J."/>
            <person name="Shin-I T."/>
            <person name="Toyoda A."/>
            <person name="Bronner-Fraser M."/>
            <person name="Fujiyama A."/>
            <person name="Holland L.Z."/>
            <person name="Holland P.W.H."/>
            <person name="Satoh N."/>
            <person name="Rokhsar D.S."/>
        </authorList>
    </citation>
    <scope>NUCLEOTIDE SEQUENCE [LARGE SCALE GENOMIC DNA]</scope>
    <source>
        <strain evidence="6">S238N-H82</strain>
        <tissue evidence="6">Testes</tissue>
    </source>
</reference>
<dbReference type="Pfam" id="PF00400">
    <property type="entry name" value="WD40"/>
    <property type="match status" value="4"/>
</dbReference>
<dbReference type="STRING" id="7739.C3XZ79"/>
<feature type="repeat" description="WD" evidence="4">
    <location>
        <begin position="326"/>
        <end position="358"/>
    </location>
</feature>
<dbReference type="PROSITE" id="PS50082">
    <property type="entry name" value="WD_REPEATS_2"/>
    <property type="match status" value="2"/>
</dbReference>
<dbReference type="InterPro" id="IPR001680">
    <property type="entry name" value="WD40_rpt"/>
</dbReference>
<evidence type="ECO:0000256" key="4">
    <source>
        <dbReference type="PROSITE-ProRule" id="PRU00221"/>
    </source>
</evidence>
<gene>
    <name evidence="6" type="ORF">BRAFLDRAFT_117882</name>
</gene>
<feature type="compositionally biased region" description="Acidic residues" evidence="5">
    <location>
        <begin position="391"/>
        <end position="402"/>
    </location>
</feature>
<protein>
    <recommendedName>
        <fullName evidence="3">WD repeat-containing protein 26</fullName>
    </recommendedName>
</protein>
<proteinExistence type="predicted"/>
<dbReference type="PANTHER" id="PTHR22838">
    <property type="entry name" value="WD REPEAT PROTEIN 26-RELATED"/>
    <property type="match status" value="1"/>
</dbReference>
<dbReference type="InParanoid" id="C3XZ79"/>
<evidence type="ECO:0000256" key="1">
    <source>
        <dbReference type="ARBA" id="ARBA00022574"/>
    </source>
</evidence>
<dbReference type="AlphaFoldDB" id="C3XZ79"/>
<sequence length="402" mass="45205">MGTPGDISVKGTSPNMKMYIMCSTAEELRERAEWEGKGPKSRAKLMEKLQAYMPPSVMLPPRRLQTLLSQAIELQKERCPYHNTKNEDSLQNMSLLLDHVCSRKQFPCRTRQILSEHCDEVWFCKFSNDGTKLATGSKDSTLNITQEAKLLRTFEGHQYGVSYLSWSPDDVYLIACGPEECSELWVWNVQDLDGNVMDSWEGVRVQCLQYKKDGKTVLASDTHHRIRGYNFEELSDHNLIVEDHPIMSFSVDDSGRLALLNVATQGVHLWDLQDKVLVRKYQGVTQGFYTIHSCFGGVNQDFVASGSEDNKVYVWHLKRELPIAVLAGHTRTVNCVTWNPQIPGLLASASDDGTVRLWGPAAADDESDDLPCLSPLEGTVRVLEKDKPSAESDDSTDTDDEV</sequence>
<evidence type="ECO:0000313" key="6">
    <source>
        <dbReference type="EMBL" id="EEN66643.1"/>
    </source>
</evidence>
<dbReference type="SMART" id="SM00320">
    <property type="entry name" value="WD40"/>
    <property type="match status" value="4"/>
</dbReference>
<organism>
    <name type="scientific">Branchiostoma floridae</name>
    <name type="common">Florida lancelet</name>
    <name type="synonym">Amphioxus</name>
    <dbReference type="NCBI Taxonomy" id="7739"/>
    <lineage>
        <taxon>Eukaryota</taxon>
        <taxon>Metazoa</taxon>
        <taxon>Chordata</taxon>
        <taxon>Cephalochordata</taxon>
        <taxon>Leptocardii</taxon>
        <taxon>Amphioxiformes</taxon>
        <taxon>Branchiostomatidae</taxon>
        <taxon>Branchiostoma</taxon>
    </lineage>
</organism>
<evidence type="ECO:0000256" key="3">
    <source>
        <dbReference type="ARBA" id="ARBA00040955"/>
    </source>
</evidence>
<dbReference type="SUPFAM" id="SSF50978">
    <property type="entry name" value="WD40 repeat-like"/>
    <property type="match status" value="1"/>
</dbReference>
<feature type="repeat" description="WD" evidence="4">
    <location>
        <begin position="154"/>
        <end position="185"/>
    </location>
</feature>
<keyword evidence="2" id="KW-0677">Repeat</keyword>
<dbReference type="PANTHER" id="PTHR22838:SF0">
    <property type="entry name" value="WD REPEAT-CONTAINING PROTEIN 26"/>
    <property type="match status" value="1"/>
</dbReference>
<feature type="region of interest" description="Disordered" evidence="5">
    <location>
        <begin position="381"/>
        <end position="402"/>
    </location>
</feature>
<dbReference type="Gene3D" id="2.130.10.10">
    <property type="entry name" value="YVTN repeat-like/Quinoprotein amine dehydrogenase"/>
    <property type="match status" value="2"/>
</dbReference>
<dbReference type="InterPro" id="IPR036322">
    <property type="entry name" value="WD40_repeat_dom_sf"/>
</dbReference>
<dbReference type="EMBL" id="GG666475">
    <property type="protein sequence ID" value="EEN66643.1"/>
    <property type="molecule type" value="Genomic_DNA"/>
</dbReference>
<dbReference type="InterPro" id="IPR015943">
    <property type="entry name" value="WD40/YVTN_repeat-like_dom_sf"/>
</dbReference>